<name>A0A509EI42_9HYPH</name>
<evidence type="ECO:0000313" key="2">
    <source>
        <dbReference type="Proteomes" id="UP000410984"/>
    </source>
</evidence>
<dbReference type="AlphaFoldDB" id="A0A509EI42"/>
<organism evidence="1 2">
    <name type="scientific">Methylobacterium symbioticum</name>
    <dbReference type="NCBI Taxonomy" id="2584084"/>
    <lineage>
        <taxon>Bacteria</taxon>
        <taxon>Pseudomonadati</taxon>
        <taxon>Pseudomonadota</taxon>
        <taxon>Alphaproteobacteria</taxon>
        <taxon>Hyphomicrobiales</taxon>
        <taxon>Methylobacteriaceae</taxon>
        <taxon>Methylobacterium</taxon>
    </lineage>
</organism>
<dbReference type="RefSeq" id="WP_142585231.1">
    <property type="nucleotide sequence ID" value="NZ_CABFPH010000100.1"/>
</dbReference>
<evidence type="ECO:0000313" key="1">
    <source>
        <dbReference type="EMBL" id="VUD74056.1"/>
    </source>
</evidence>
<accession>A0A509EI42</accession>
<keyword evidence="2" id="KW-1185">Reference proteome</keyword>
<protein>
    <recommendedName>
        <fullName evidence="3">Anti-sigma factor NepR domain-containing protein</fullName>
    </recommendedName>
</protein>
<dbReference type="OrthoDB" id="8006074at2"/>
<proteinExistence type="predicted"/>
<dbReference type="EMBL" id="CABFPH010000100">
    <property type="protein sequence ID" value="VUD74056.1"/>
    <property type="molecule type" value="Genomic_DNA"/>
</dbReference>
<sequence>MKIIAENHAADLLRPDAGTAPTPLMLDAIACDLRALYGETAEALPERLLALARRLDSGSQRGAAQAA</sequence>
<evidence type="ECO:0008006" key="3">
    <source>
        <dbReference type="Google" id="ProtNLM"/>
    </source>
</evidence>
<reference evidence="1 2" key="1">
    <citation type="submission" date="2019-06" db="EMBL/GenBank/DDBJ databases">
        <authorList>
            <person name="Rodrigo-Torres L."/>
            <person name="Arahal R. D."/>
            <person name="Lucena T."/>
        </authorList>
    </citation>
    <scope>NUCLEOTIDE SEQUENCE [LARGE SCALE GENOMIC DNA]</scope>
    <source>
        <strain evidence="1 2">SB0023/3</strain>
    </source>
</reference>
<dbReference type="Proteomes" id="UP000410984">
    <property type="component" value="Unassembled WGS sequence"/>
</dbReference>
<gene>
    <name evidence="1" type="ORF">MET9862_04681</name>
</gene>